<protein>
    <submittedName>
        <fullName evidence="1">Unnamed protein product</fullName>
    </submittedName>
</protein>
<name>A0A9W7CV96_9STRA</name>
<dbReference type="Proteomes" id="UP001165121">
    <property type="component" value="Unassembled WGS sequence"/>
</dbReference>
<proteinExistence type="predicted"/>
<dbReference type="EMBL" id="BSXT01001527">
    <property type="protein sequence ID" value="GMF43328.1"/>
    <property type="molecule type" value="Genomic_DNA"/>
</dbReference>
<evidence type="ECO:0000313" key="1">
    <source>
        <dbReference type="EMBL" id="GMF43328.1"/>
    </source>
</evidence>
<evidence type="ECO:0000313" key="2">
    <source>
        <dbReference type="Proteomes" id="UP001165121"/>
    </source>
</evidence>
<accession>A0A9W7CV96</accession>
<dbReference type="OrthoDB" id="1630758at2759"/>
<gene>
    <name evidence="1" type="ORF">Pfra01_001460900</name>
</gene>
<dbReference type="AlphaFoldDB" id="A0A9W7CV96"/>
<comment type="caution">
    <text evidence="1">The sequence shown here is derived from an EMBL/GenBank/DDBJ whole genome shotgun (WGS) entry which is preliminary data.</text>
</comment>
<reference evidence="1" key="1">
    <citation type="submission" date="2023-04" db="EMBL/GenBank/DDBJ databases">
        <title>Phytophthora fragariaefolia NBRC 109709.</title>
        <authorList>
            <person name="Ichikawa N."/>
            <person name="Sato H."/>
            <person name="Tonouchi N."/>
        </authorList>
    </citation>
    <scope>NUCLEOTIDE SEQUENCE</scope>
    <source>
        <strain evidence="1">NBRC 109709</strain>
    </source>
</reference>
<sequence length="128" mass="13183">MTSGTAVDGKRCLICGCELERRHAAAPGAQSIPAALLGGSETSVQELQAMAMRLLTQIGGDWGGEDNGARRPASDEAGKVPCPGGAAEFVWLMPLWWGKVGKLGSFEADQASTTEVAVVVKGIKGEVG</sequence>
<keyword evidence="2" id="KW-1185">Reference proteome</keyword>
<organism evidence="1 2">
    <name type="scientific">Phytophthora fragariaefolia</name>
    <dbReference type="NCBI Taxonomy" id="1490495"/>
    <lineage>
        <taxon>Eukaryota</taxon>
        <taxon>Sar</taxon>
        <taxon>Stramenopiles</taxon>
        <taxon>Oomycota</taxon>
        <taxon>Peronosporomycetes</taxon>
        <taxon>Peronosporales</taxon>
        <taxon>Peronosporaceae</taxon>
        <taxon>Phytophthora</taxon>
    </lineage>
</organism>